<reference evidence="3" key="1">
    <citation type="journal article" date="2022" name="Int. J. Mol. Sci.">
        <title>Draft Genome of Tanacetum Coccineum: Genomic Comparison of Closely Related Tanacetum-Family Plants.</title>
        <authorList>
            <person name="Yamashiro T."/>
            <person name="Shiraishi A."/>
            <person name="Nakayama K."/>
            <person name="Satake H."/>
        </authorList>
    </citation>
    <scope>NUCLEOTIDE SEQUENCE</scope>
</reference>
<name>A0ABQ5FJ26_9ASTR</name>
<comment type="caution">
    <text evidence="3">The sequence shown here is derived from an EMBL/GenBank/DDBJ whole genome shotgun (WGS) entry which is preliminary data.</text>
</comment>
<accession>A0ABQ5FJ26</accession>
<feature type="region of interest" description="Disordered" evidence="2">
    <location>
        <begin position="86"/>
        <end position="105"/>
    </location>
</feature>
<evidence type="ECO:0000313" key="4">
    <source>
        <dbReference type="Proteomes" id="UP001151760"/>
    </source>
</evidence>
<dbReference type="PANTHER" id="PTHR11439:SF509">
    <property type="entry name" value="RNA-DIRECTED DNA POLYMERASE"/>
    <property type="match status" value="1"/>
</dbReference>
<evidence type="ECO:0000256" key="2">
    <source>
        <dbReference type="SAM" id="MobiDB-lite"/>
    </source>
</evidence>
<evidence type="ECO:0008006" key="5">
    <source>
        <dbReference type="Google" id="ProtNLM"/>
    </source>
</evidence>
<dbReference type="EMBL" id="BQNB010017455">
    <property type="protein sequence ID" value="GJT63365.1"/>
    <property type="molecule type" value="Genomic_DNA"/>
</dbReference>
<evidence type="ECO:0000313" key="3">
    <source>
        <dbReference type="EMBL" id="GJT63365.1"/>
    </source>
</evidence>
<proteinExistence type="predicted"/>
<keyword evidence="1" id="KW-0175">Coiled coil</keyword>
<feature type="coiled-coil region" evidence="1">
    <location>
        <begin position="51"/>
        <end position="78"/>
    </location>
</feature>
<dbReference type="PANTHER" id="PTHR11439">
    <property type="entry name" value="GAG-POL-RELATED RETROTRANSPOSON"/>
    <property type="match status" value="1"/>
</dbReference>
<dbReference type="Proteomes" id="UP001151760">
    <property type="component" value="Unassembled WGS sequence"/>
</dbReference>
<sequence length="662" mass="75472">MEVILQDMTSPSRGYNVIRWGHCKGMQRQKRNDRNMAIAMRRCLILKTSGNQALKIEIEKLKNEKESNQIKINKFENASKSLDKLKGSQISDNSRKDTSNEVKTTLDTPLVEELVSEKEKQTIFPKQQDKTDRKPVKYEEMYRSQKPRGNQRNWNNLKSQTVRELDFSVMYNIAVLLWGDSTNDNQGYVDSGCSRHMNKQPFLSLQISRSLMEGFVTLEGGSQRRKNPASKDETSGILKNFITEIESLVEKKNRVIIVKPHNKTSYELFRGRTPALSFMRPFCELMLLEYKTCRPGKFEENLHIRFLEDKPIVSGDGRKCLFDIDSLTKSMDYVPVIAVWSLILCYAGVSKKRSGVDDQKSPKSSTTNINTVGPSINTASANLRTGSLHINTVSPTVLTTRIHKDNSLYHGIGDIETGEEPKRVTKDLNDSAWVEAMQEELLQFKLQKISSIGELTFFLGLQVKQKEDGIFISQDKYVTDILTKFSFQEIRTASTPMDTEKPLLKDSDGDDVDVHLYRSMIGSLMYLTSSRPDIMFVVCACARFQVTPKVSHSHVVKRIFRYRKGKPKLVVDIRVAEALGHSLLMLRIVLGLEYEHCGYELICWNRFNLKKNLLNMISSISIRSSNALTSESPYLSVLLIGTSQSRQHDKSESVSYYLTDQG</sequence>
<feature type="region of interest" description="Disordered" evidence="2">
    <location>
        <begin position="353"/>
        <end position="373"/>
    </location>
</feature>
<feature type="compositionally biased region" description="Polar residues" evidence="2">
    <location>
        <begin position="362"/>
        <end position="373"/>
    </location>
</feature>
<evidence type="ECO:0000256" key="1">
    <source>
        <dbReference type="SAM" id="Coils"/>
    </source>
</evidence>
<protein>
    <recommendedName>
        <fullName evidence="5">Reverse transcriptase Ty1/copia-type domain-containing protein</fullName>
    </recommendedName>
</protein>
<organism evidence="3 4">
    <name type="scientific">Tanacetum coccineum</name>
    <dbReference type="NCBI Taxonomy" id="301880"/>
    <lineage>
        <taxon>Eukaryota</taxon>
        <taxon>Viridiplantae</taxon>
        <taxon>Streptophyta</taxon>
        <taxon>Embryophyta</taxon>
        <taxon>Tracheophyta</taxon>
        <taxon>Spermatophyta</taxon>
        <taxon>Magnoliopsida</taxon>
        <taxon>eudicotyledons</taxon>
        <taxon>Gunneridae</taxon>
        <taxon>Pentapetalae</taxon>
        <taxon>asterids</taxon>
        <taxon>campanulids</taxon>
        <taxon>Asterales</taxon>
        <taxon>Asteraceae</taxon>
        <taxon>Asteroideae</taxon>
        <taxon>Anthemideae</taxon>
        <taxon>Anthemidinae</taxon>
        <taxon>Tanacetum</taxon>
    </lineage>
</organism>
<reference evidence="3" key="2">
    <citation type="submission" date="2022-01" db="EMBL/GenBank/DDBJ databases">
        <authorList>
            <person name="Yamashiro T."/>
            <person name="Shiraishi A."/>
            <person name="Satake H."/>
            <person name="Nakayama K."/>
        </authorList>
    </citation>
    <scope>NUCLEOTIDE SEQUENCE</scope>
</reference>
<gene>
    <name evidence="3" type="ORF">Tco_1006898</name>
</gene>
<keyword evidence="4" id="KW-1185">Reference proteome</keyword>